<evidence type="ECO:0000313" key="3">
    <source>
        <dbReference type="Proteomes" id="UP001209878"/>
    </source>
</evidence>
<evidence type="ECO:0000313" key="2">
    <source>
        <dbReference type="EMBL" id="KAK2151662.1"/>
    </source>
</evidence>
<dbReference type="Proteomes" id="UP001209878">
    <property type="component" value="Unassembled WGS sequence"/>
</dbReference>
<protein>
    <submittedName>
        <fullName evidence="2">Uncharacterized protein</fullName>
    </submittedName>
</protein>
<feature type="chain" id="PRO_5041964355" evidence="1">
    <location>
        <begin position="34"/>
        <end position="67"/>
    </location>
</feature>
<reference evidence="2" key="1">
    <citation type="journal article" date="2023" name="Mol. Biol. Evol.">
        <title>Third-Generation Sequencing Reveals the Adaptive Role of the Epigenome in Three Deep-Sea Polychaetes.</title>
        <authorList>
            <person name="Perez M."/>
            <person name="Aroh O."/>
            <person name="Sun Y."/>
            <person name="Lan Y."/>
            <person name="Juniper S.K."/>
            <person name="Young C.R."/>
            <person name="Angers B."/>
            <person name="Qian P.Y."/>
        </authorList>
    </citation>
    <scope>NUCLEOTIDE SEQUENCE</scope>
    <source>
        <strain evidence="2">R07B-5</strain>
    </source>
</reference>
<evidence type="ECO:0000256" key="1">
    <source>
        <dbReference type="SAM" id="SignalP"/>
    </source>
</evidence>
<comment type="caution">
    <text evidence="2">The sequence shown here is derived from an EMBL/GenBank/DDBJ whole genome shotgun (WGS) entry which is preliminary data.</text>
</comment>
<name>A0AAD9JEG0_RIDPI</name>
<dbReference type="EMBL" id="JAODUO010002577">
    <property type="protein sequence ID" value="KAK2151662.1"/>
    <property type="molecule type" value="Genomic_DNA"/>
</dbReference>
<organism evidence="2 3">
    <name type="scientific">Ridgeia piscesae</name>
    <name type="common">Tubeworm</name>
    <dbReference type="NCBI Taxonomy" id="27915"/>
    <lineage>
        <taxon>Eukaryota</taxon>
        <taxon>Metazoa</taxon>
        <taxon>Spiralia</taxon>
        <taxon>Lophotrochozoa</taxon>
        <taxon>Annelida</taxon>
        <taxon>Polychaeta</taxon>
        <taxon>Sedentaria</taxon>
        <taxon>Canalipalpata</taxon>
        <taxon>Sabellida</taxon>
        <taxon>Siboglinidae</taxon>
        <taxon>Ridgeia</taxon>
    </lineage>
</organism>
<keyword evidence="3" id="KW-1185">Reference proteome</keyword>
<dbReference type="AlphaFoldDB" id="A0AAD9JEG0"/>
<gene>
    <name evidence="2" type="ORF">NP493_2589g00001</name>
</gene>
<proteinExistence type="predicted"/>
<keyword evidence="1" id="KW-0732">Signal</keyword>
<sequence>MATPSHRRLSRALTPWLAVLTAVLSVTLSPVTSIKTKPWLVETVTYTRVESPNWAQSCIASQTFPCK</sequence>
<feature type="signal peptide" evidence="1">
    <location>
        <begin position="1"/>
        <end position="33"/>
    </location>
</feature>
<accession>A0AAD9JEG0</accession>